<name>L8X4X2_THACA</name>
<dbReference type="Proteomes" id="UP000011668">
    <property type="component" value="Unassembled WGS sequence"/>
</dbReference>
<evidence type="ECO:0000313" key="1">
    <source>
        <dbReference type="EMBL" id="ELU45245.1"/>
    </source>
</evidence>
<proteinExistence type="predicted"/>
<organism evidence="1 2">
    <name type="scientific">Thanatephorus cucumeris (strain AG1-IA)</name>
    <name type="common">Rice sheath blight fungus</name>
    <name type="synonym">Rhizoctonia solani</name>
    <dbReference type="NCBI Taxonomy" id="983506"/>
    <lineage>
        <taxon>Eukaryota</taxon>
        <taxon>Fungi</taxon>
        <taxon>Dikarya</taxon>
        <taxon>Basidiomycota</taxon>
        <taxon>Agaricomycotina</taxon>
        <taxon>Agaricomycetes</taxon>
        <taxon>Cantharellales</taxon>
        <taxon>Ceratobasidiaceae</taxon>
        <taxon>Rhizoctonia</taxon>
        <taxon>Rhizoctonia solani AG-1</taxon>
    </lineage>
</organism>
<comment type="caution">
    <text evidence="1">The sequence shown here is derived from an EMBL/GenBank/DDBJ whole genome shotgun (WGS) entry which is preliminary data.</text>
</comment>
<gene>
    <name evidence="1" type="ORF">AG1IA_00731</name>
</gene>
<keyword evidence="2" id="KW-1185">Reference proteome</keyword>
<evidence type="ECO:0000313" key="2">
    <source>
        <dbReference type="Proteomes" id="UP000011668"/>
    </source>
</evidence>
<dbReference type="EMBL" id="AFRT01000122">
    <property type="protein sequence ID" value="ELU45245.1"/>
    <property type="molecule type" value="Genomic_DNA"/>
</dbReference>
<reference evidence="1 2" key="1">
    <citation type="journal article" date="2013" name="Nat. Commun.">
        <title>The evolution and pathogenic mechanisms of the rice sheath blight pathogen.</title>
        <authorList>
            <person name="Zheng A."/>
            <person name="Lin R."/>
            <person name="Xu L."/>
            <person name="Qin P."/>
            <person name="Tang C."/>
            <person name="Ai P."/>
            <person name="Zhang D."/>
            <person name="Liu Y."/>
            <person name="Sun Z."/>
            <person name="Feng H."/>
            <person name="Wang Y."/>
            <person name="Chen Y."/>
            <person name="Liang X."/>
            <person name="Fu R."/>
            <person name="Li Q."/>
            <person name="Zhang J."/>
            <person name="Yu X."/>
            <person name="Xie Z."/>
            <person name="Ding L."/>
            <person name="Guan P."/>
            <person name="Tang J."/>
            <person name="Liang Y."/>
            <person name="Wang S."/>
            <person name="Deng Q."/>
            <person name="Li S."/>
            <person name="Zhu J."/>
            <person name="Wang L."/>
            <person name="Liu H."/>
            <person name="Li P."/>
        </authorList>
    </citation>
    <scope>NUCLEOTIDE SEQUENCE [LARGE SCALE GENOMIC DNA]</scope>
    <source>
        <strain evidence="2">AG-1 IA</strain>
    </source>
</reference>
<sequence>MKVRIIPSVNKGLITRTVDTKSADFVDVKNRTLHAECWQNPDQFSMNPHPQLTPVLSRCGFCNFRCGCLAKSGRHADFSYFWGSP</sequence>
<dbReference type="AlphaFoldDB" id="L8X4X2"/>
<dbReference type="HOGENOM" id="CLU_2514176_0_0_1"/>
<accession>L8X4X2</accession>
<protein>
    <submittedName>
        <fullName evidence="1">Uncharacterized protein</fullName>
    </submittedName>
</protein>